<gene>
    <name evidence="2" type="ORF">SAMN05660909_05464</name>
</gene>
<dbReference type="AlphaFoldDB" id="A0A1H4GMM9"/>
<accession>A0A1H4GMM9</accession>
<dbReference type="PROSITE" id="PS51257">
    <property type="entry name" value="PROKAR_LIPOPROTEIN"/>
    <property type="match status" value="1"/>
</dbReference>
<evidence type="ECO:0000259" key="1">
    <source>
        <dbReference type="Pfam" id="PF13229"/>
    </source>
</evidence>
<evidence type="ECO:0000313" key="2">
    <source>
        <dbReference type="EMBL" id="SEB10250.1"/>
    </source>
</evidence>
<dbReference type="SUPFAM" id="SSF51126">
    <property type="entry name" value="Pectin lyase-like"/>
    <property type="match status" value="2"/>
</dbReference>
<keyword evidence="3" id="KW-1185">Reference proteome</keyword>
<dbReference type="RefSeq" id="WP_089766052.1">
    <property type="nucleotide sequence ID" value="NZ_BKAT01000067.1"/>
</dbReference>
<dbReference type="InterPro" id="IPR012334">
    <property type="entry name" value="Pectin_lyas_fold"/>
</dbReference>
<dbReference type="Proteomes" id="UP000199656">
    <property type="component" value="Unassembled WGS sequence"/>
</dbReference>
<dbReference type="Gene3D" id="2.160.20.10">
    <property type="entry name" value="Single-stranded right-handed beta-helix, Pectin lyase-like"/>
    <property type="match status" value="1"/>
</dbReference>
<dbReference type="Pfam" id="PF13229">
    <property type="entry name" value="Beta_helix"/>
    <property type="match status" value="1"/>
</dbReference>
<sequence>MKKTKTVSFLLAIIFVQVGLLSCEKEWHPNGPGNPHHPGDPVVTTRRFYIDNNGSDSSDGLSPNTAWKTLAKVNSTTFQPGDSVLFKRGNSWTGPLIIKSSGSADARITFGAYGSGDKPRIVGNNSTLSAVLIQDAKYLTFENFDVSHPRAVRPPDISLCGIYVALATNGVYPGIAIKNNHIHDVEGMPITNRHMQAGIFVRSNSAQAYFDSLRIEGNKLERCSSRGIMMGDGSNKDTTFYNNNIVIRQNVVDSSALEGIIVYTSKNVLIEHNRVLNAGAYTLGVNMNIVLAGLWGRGKNMTIQHNEVAYTRLTNPVPYTSMDSEAFDIDLGTPGYTIIQYNYSHDNEGGFFLHMGDPGPDFTYGIVRYNISQNDGNGFNNRVFELHPHPNGKVVPIHIYNNTIYNTTKIGVLDRAGGTGVHPGLEFRNNIFYSPVLQFDDQANILYNNNLYYQGLKAASDSNALTANPLLVAPGTGGSGINTVNGYKLLPGSPAKGAGALISNNGGWDFFGRSVPAAQPPAIGAAENGN</sequence>
<name>A0A1H4GMM9_9BACT</name>
<dbReference type="EMBL" id="FNRL01000044">
    <property type="protein sequence ID" value="SEB10250.1"/>
    <property type="molecule type" value="Genomic_DNA"/>
</dbReference>
<dbReference type="OrthoDB" id="3333873at2"/>
<dbReference type="SMART" id="SM00710">
    <property type="entry name" value="PbH1"/>
    <property type="match status" value="7"/>
</dbReference>
<protein>
    <submittedName>
        <fullName evidence="2">Right handed beta helix region</fullName>
    </submittedName>
</protein>
<dbReference type="InterPro" id="IPR006626">
    <property type="entry name" value="PbH1"/>
</dbReference>
<evidence type="ECO:0000313" key="3">
    <source>
        <dbReference type="Proteomes" id="UP000199656"/>
    </source>
</evidence>
<dbReference type="InterPro" id="IPR039448">
    <property type="entry name" value="Beta_helix"/>
</dbReference>
<proteinExistence type="predicted"/>
<reference evidence="3" key="1">
    <citation type="submission" date="2016-10" db="EMBL/GenBank/DDBJ databases">
        <authorList>
            <person name="Varghese N."/>
            <person name="Submissions S."/>
        </authorList>
    </citation>
    <scope>NUCLEOTIDE SEQUENCE [LARGE SCALE GENOMIC DNA]</scope>
    <source>
        <strain evidence="3">DSM 23920</strain>
    </source>
</reference>
<dbReference type="InterPro" id="IPR011050">
    <property type="entry name" value="Pectin_lyase_fold/virulence"/>
</dbReference>
<feature type="domain" description="Right handed beta helix" evidence="1">
    <location>
        <begin position="100"/>
        <end position="245"/>
    </location>
</feature>
<organism evidence="2 3">
    <name type="scientific">Chitinophaga terrae</name>
    <name type="common">ex Kim and Jung 2007</name>
    <dbReference type="NCBI Taxonomy" id="408074"/>
    <lineage>
        <taxon>Bacteria</taxon>
        <taxon>Pseudomonadati</taxon>
        <taxon>Bacteroidota</taxon>
        <taxon>Chitinophagia</taxon>
        <taxon>Chitinophagales</taxon>
        <taxon>Chitinophagaceae</taxon>
        <taxon>Chitinophaga</taxon>
    </lineage>
</organism>
<dbReference type="STRING" id="408074.SAMN05660909_05464"/>